<evidence type="ECO:0000259" key="8">
    <source>
        <dbReference type="PROSITE" id="PS50268"/>
    </source>
</evidence>
<dbReference type="Proteomes" id="UP001219518">
    <property type="component" value="Unassembled WGS sequence"/>
</dbReference>
<dbReference type="Pfam" id="PF00028">
    <property type="entry name" value="Cadherin"/>
    <property type="match status" value="4"/>
</dbReference>
<name>A0AAE1HXQ9_9NEOP</name>
<dbReference type="GO" id="GO:0045296">
    <property type="term" value="F:cadherin binding"/>
    <property type="evidence" value="ECO:0007669"/>
    <property type="project" value="TreeGrafter"/>
</dbReference>
<dbReference type="PANTHER" id="PTHR24027">
    <property type="entry name" value="CADHERIN-23"/>
    <property type="match status" value="1"/>
</dbReference>
<dbReference type="GO" id="GO:0007156">
    <property type="term" value="P:homophilic cell adhesion via plasma membrane adhesion molecules"/>
    <property type="evidence" value="ECO:0007669"/>
    <property type="project" value="InterPro"/>
</dbReference>
<comment type="subcellular location">
    <subcellularLocation>
        <location evidence="1">Membrane</location>
    </subcellularLocation>
</comment>
<dbReference type="EMBL" id="JAHWGI010001401">
    <property type="protein sequence ID" value="KAK3929468.1"/>
    <property type="molecule type" value="Genomic_DNA"/>
</dbReference>
<dbReference type="GO" id="GO:0031175">
    <property type="term" value="P:neuron projection development"/>
    <property type="evidence" value="ECO:0007669"/>
    <property type="project" value="TreeGrafter"/>
</dbReference>
<protein>
    <submittedName>
        <fullName evidence="9">Cadherin-related tumor suppressor</fullName>
    </submittedName>
</protein>
<dbReference type="GO" id="GO:0008013">
    <property type="term" value="F:beta-catenin binding"/>
    <property type="evidence" value="ECO:0007669"/>
    <property type="project" value="TreeGrafter"/>
</dbReference>
<comment type="caution">
    <text evidence="9">The sequence shown here is derived from an EMBL/GenBank/DDBJ whole genome shotgun (WGS) entry which is preliminary data.</text>
</comment>
<dbReference type="AlphaFoldDB" id="A0AAE1HXQ9"/>
<dbReference type="Gene3D" id="2.60.40.60">
    <property type="entry name" value="Cadherins"/>
    <property type="match status" value="5"/>
</dbReference>
<sequence length="453" mass="48551">MYTFELTEYYNYYKLIFLQMVGTPPLTGSGTVRVVVQDVNDHSPEFEREGRQGYRAAVRENAAPGTVVLHAEAHDMDEGLNAKIRYSLSGQHSERFVVDADSGVVSLAAQLDREERAEYHLTLAAKDSSATDPRATAVNLTVTVLDENDNAPQFGEAQYTVHVPAGAAAGEFVFGAEAVDADAGDNGRVRYSLSGDDAALFRCDPVSGIITAGSVLSSDPHHVYAVRVTARDAGSPQRSATADLVVRTAPAELFPTFRGPRVARFTLEEDMNGAAGAAPRVVTRVAATSPKRGAAATIRYAVAGGNAGGALRVDPLSGDVIVSNGLDFETAPRCEVWVEARDSDHPPLRSLVQLLVNVTDANDNAPVMEQGLYNASVMEEEFAPVKVLRVRATDRDSGLNGQLSYRLVPGQSGDGAFGVDPRTGEIFTKIKLDREAVASYQLQFALKPTHMNP</sequence>
<dbReference type="FunFam" id="2.60.40.60:FF:000021">
    <property type="entry name" value="FAT atypical cadherin 1"/>
    <property type="match status" value="1"/>
</dbReference>
<dbReference type="SUPFAM" id="SSF49313">
    <property type="entry name" value="Cadherin-like"/>
    <property type="match status" value="4"/>
</dbReference>
<dbReference type="PANTHER" id="PTHR24027:SF438">
    <property type="entry name" value="CADHERIN 23"/>
    <property type="match status" value="1"/>
</dbReference>
<gene>
    <name evidence="9" type="ORF">KUF71_003475</name>
</gene>
<dbReference type="PRINTS" id="PR00205">
    <property type="entry name" value="CADHERIN"/>
</dbReference>
<dbReference type="FunFam" id="2.60.40.60:FF:000020">
    <property type="entry name" value="Dachsous cadherin-related 1b"/>
    <property type="match status" value="1"/>
</dbReference>
<keyword evidence="6" id="KW-0472">Membrane</keyword>
<dbReference type="GO" id="GO:0009653">
    <property type="term" value="P:anatomical structure morphogenesis"/>
    <property type="evidence" value="ECO:0007669"/>
    <property type="project" value="UniProtKB-ARBA"/>
</dbReference>
<organism evidence="9 10">
    <name type="scientific">Frankliniella fusca</name>
    <dbReference type="NCBI Taxonomy" id="407009"/>
    <lineage>
        <taxon>Eukaryota</taxon>
        <taxon>Metazoa</taxon>
        <taxon>Ecdysozoa</taxon>
        <taxon>Arthropoda</taxon>
        <taxon>Hexapoda</taxon>
        <taxon>Insecta</taxon>
        <taxon>Pterygota</taxon>
        <taxon>Neoptera</taxon>
        <taxon>Paraneoptera</taxon>
        <taxon>Thysanoptera</taxon>
        <taxon>Terebrantia</taxon>
        <taxon>Thripoidea</taxon>
        <taxon>Thripidae</taxon>
        <taxon>Frankliniella</taxon>
    </lineage>
</organism>
<dbReference type="SMART" id="SM00112">
    <property type="entry name" value="CA"/>
    <property type="match status" value="4"/>
</dbReference>
<evidence type="ECO:0000256" key="3">
    <source>
        <dbReference type="ARBA" id="ARBA00022737"/>
    </source>
</evidence>
<evidence type="ECO:0000256" key="2">
    <source>
        <dbReference type="ARBA" id="ARBA00022692"/>
    </source>
</evidence>
<feature type="domain" description="Cadherin" evidence="8">
    <location>
        <begin position="5"/>
        <end position="46"/>
    </location>
</feature>
<feature type="domain" description="Cadherin" evidence="8">
    <location>
        <begin position="155"/>
        <end position="257"/>
    </location>
</feature>
<evidence type="ECO:0000256" key="5">
    <source>
        <dbReference type="ARBA" id="ARBA00022989"/>
    </source>
</evidence>
<feature type="domain" description="Cadherin" evidence="8">
    <location>
        <begin position="369"/>
        <end position="442"/>
    </location>
</feature>
<dbReference type="InterPro" id="IPR015919">
    <property type="entry name" value="Cadherin-like_sf"/>
</dbReference>
<dbReference type="GO" id="GO:0005509">
    <property type="term" value="F:calcium ion binding"/>
    <property type="evidence" value="ECO:0007669"/>
    <property type="project" value="UniProtKB-UniRule"/>
</dbReference>
<dbReference type="PROSITE" id="PS00232">
    <property type="entry name" value="CADHERIN_1"/>
    <property type="match status" value="3"/>
</dbReference>
<reference evidence="9" key="1">
    <citation type="submission" date="2021-07" db="EMBL/GenBank/DDBJ databases">
        <authorList>
            <person name="Catto M.A."/>
            <person name="Jacobson A."/>
            <person name="Kennedy G."/>
            <person name="Labadie P."/>
            <person name="Hunt B.G."/>
            <person name="Srinivasan R."/>
        </authorList>
    </citation>
    <scope>NUCLEOTIDE SEQUENCE</scope>
    <source>
        <strain evidence="9">PL_HMW_Pooled</strain>
        <tissue evidence="9">Head</tissue>
    </source>
</reference>
<evidence type="ECO:0000313" key="10">
    <source>
        <dbReference type="Proteomes" id="UP001219518"/>
    </source>
</evidence>
<dbReference type="GO" id="GO:0016342">
    <property type="term" value="C:catenin complex"/>
    <property type="evidence" value="ECO:0007669"/>
    <property type="project" value="TreeGrafter"/>
</dbReference>
<evidence type="ECO:0000313" key="9">
    <source>
        <dbReference type="EMBL" id="KAK3929468.1"/>
    </source>
</evidence>
<dbReference type="InterPro" id="IPR002126">
    <property type="entry name" value="Cadherin-like_dom"/>
</dbReference>
<accession>A0AAE1HXQ9</accession>
<keyword evidence="5" id="KW-1133">Transmembrane helix</keyword>
<keyword evidence="10" id="KW-1185">Reference proteome</keyword>
<feature type="domain" description="Cadherin" evidence="8">
    <location>
        <begin position="50"/>
        <end position="154"/>
    </location>
</feature>
<dbReference type="InterPro" id="IPR039808">
    <property type="entry name" value="Cadherin"/>
</dbReference>
<reference evidence="9" key="2">
    <citation type="journal article" date="2023" name="BMC Genomics">
        <title>Pest status, molecular evolution, and epigenetic factors derived from the genome assembly of Frankliniella fusca, a thysanopteran phytovirus vector.</title>
        <authorList>
            <person name="Catto M.A."/>
            <person name="Labadie P.E."/>
            <person name="Jacobson A.L."/>
            <person name="Kennedy G.G."/>
            <person name="Srinivasan R."/>
            <person name="Hunt B.G."/>
        </authorList>
    </citation>
    <scope>NUCLEOTIDE SEQUENCE</scope>
    <source>
        <strain evidence="9">PL_HMW_Pooled</strain>
    </source>
</reference>
<keyword evidence="2" id="KW-0812">Transmembrane</keyword>
<evidence type="ECO:0000256" key="4">
    <source>
        <dbReference type="ARBA" id="ARBA00022837"/>
    </source>
</evidence>
<evidence type="ECO:0000256" key="6">
    <source>
        <dbReference type="ARBA" id="ARBA00023136"/>
    </source>
</evidence>
<keyword evidence="3" id="KW-0677">Repeat</keyword>
<feature type="domain" description="Cadherin" evidence="8">
    <location>
        <begin position="282"/>
        <end position="368"/>
    </location>
</feature>
<proteinExistence type="predicted"/>
<dbReference type="GO" id="GO:0016477">
    <property type="term" value="P:cell migration"/>
    <property type="evidence" value="ECO:0007669"/>
    <property type="project" value="TreeGrafter"/>
</dbReference>
<evidence type="ECO:0000256" key="1">
    <source>
        <dbReference type="ARBA" id="ARBA00004370"/>
    </source>
</evidence>
<evidence type="ECO:0000256" key="7">
    <source>
        <dbReference type="PROSITE-ProRule" id="PRU00043"/>
    </source>
</evidence>
<dbReference type="GO" id="GO:0060429">
    <property type="term" value="P:epithelium development"/>
    <property type="evidence" value="ECO:0007669"/>
    <property type="project" value="UniProtKB-ARBA"/>
</dbReference>
<dbReference type="CDD" id="cd11304">
    <property type="entry name" value="Cadherin_repeat"/>
    <property type="match status" value="5"/>
</dbReference>
<keyword evidence="4 7" id="KW-0106">Calcium</keyword>
<dbReference type="InterPro" id="IPR020894">
    <property type="entry name" value="Cadherin_CS"/>
</dbReference>
<dbReference type="PROSITE" id="PS50268">
    <property type="entry name" value="CADHERIN_2"/>
    <property type="match status" value="5"/>
</dbReference>